<dbReference type="EMBL" id="NWSH01001822">
    <property type="protein sequence ID" value="PCG70015.1"/>
    <property type="molecule type" value="Genomic_DNA"/>
</dbReference>
<evidence type="ECO:0000256" key="1">
    <source>
        <dbReference type="SAM" id="MobiDB-lite"/>
    </source>
</evidence>
<organism evidence="3">
    <name type="scientific">Heliothis virescens</name>
    <name type="common">Tobacco budworm moth</name>
    <dbReference type="NCBI Taxonomy" id="7102"/>
    <lineage>
        <taxon>Eukaryota</taxon>
        <taxon>Metazoa</taxon>
        <taxon>Ecdysozoa</taxon>
        <taxon>Arthropoda</taxon>
        <taxon>Hexapoda</taxon>
        <taxon>Insecta</taxon>
        <taxon>Pterygota</taxon>
        <taxon>Neoptera</taxon>
        <taxon>Endopterygota</taxon>
        <taxon>Lepidoptera</taxon>
        <taxon>Glossata</taxon>
        <taxon>Ditrysia</taxon>
        <taxon>Noctuoidea</taxon>
        <taxon>Noctuidae</taxon>
        <taxon>Heliothinae</taxon>
        <taxon>Heliothis</taxon>
    </lineage>
</organism>
<evidence type="ECO:0000256" key="2">
    <source>
        <dbReference type="SAM" id="SignalP"/>
    </source>
</evidence>
<name>A0A2A4JD52_HELVI</name>
<comment type="caution">
    <text evidence="3">The sequence shown here is derived from an EMBL/GenBank/DDBJ whole genome shotgun (WGS) entry which is preliminary data.</text>
</comment>
<feature type="chain" id="PRO_5012991857" evidence="2">
    <location>
        <begin position="18"/>
        <end position="272"/>
    </location>
</feature>
<feature type="signal peptide" evidence="2">
    <location>
        <begin position="1"/>
        <end position="17"/>
    </location>
</feature>
<feature type="region of interest" description="Disordered" evidence="1">
    <location>
        <begin position="60"/>
        <end position="84"/>
    </location>
</feature>
<feature type="compositionally biased region" description="Polar residues" evidence="1">
    <location>
        <begin position="63"/>
        <end position="84"/>
    </location>
</feature>
<accession>A0A2A4JD52</accession>
<dbReference type="AlphaFoldDB" id="A0A2A4JD52"/>
<sequence length="272" mass="30787">MYRTSIALMLCAAAVLSAPQQNSNITYVKQQQELSISQPAAKHSERESRIEKLPLTIPGNVDKTATQENNISENNKTPSNNAQPIYNYSDRIYSVIKNKPKTHHKINSTENNISSIEEIKEPENFTQSHDPDIVPTQPEFKDPEIVTTVPESNDSDIVPAESINNDRVATNAELGPEIEGTQTDEFVTEKYEEEPTVTTEIEEFITKAPTPRLLPKLSYFEKSSIDSFSQNLIASPGKRRFRSRCRCEKIWNCAKLQISVPRCPEEYFMCCS</sequence>
<gene>
    <name evidence="3" type="ORF">B5V51_3461</name>
</gene>
<evidence type="ECO:0000313" key="3">
    <source>
        <dbReference type="EMBL" id="PCG70015.1"/>
    </source>
</evidence>
<protein>
    <submittedName>
        <fullName evidence="3">Uncharacterized protein</fullName>
    </submittedName>
</protein>
<proteinExistence type="predicted"/>
<keyword evidence="2" id="KW-0732">Signal</keyword>
<reference evidence="3" key="1">
    <citation type="submission" date="2017-09" db="EMBL/GenBank/DDBJ databases">
        <title>Contemporary evolution of a Lepidopteran species, Heliothis virescens, in response to modern agricultural practices.</title>
        <authorList>
            <person name="Fritz M.L."/>
            <person name="Deyonke A.M."/>
            <person name="Papanicolaou A."/>
            <person name="Micinski S."/>
            <person name="Westbrook J."/>
            <person name="Gould F."/>
        </authorList>
    </citation>
    <scope>NUCLEOTIDE SEQUENCE [LARGE SCALE GENOMIC DNA]</scope>
    <source>
        <strain evidence="3">HvINT-</strain>
        <tissue evidence="3">Whole body</tissue>
    </source>
</reference>